<dbReference type="EMBL" id="CP053661">
    <property type="protein sequence ID" value="QKD84089.1"/>
    <property type="molecule type" value="Genomic_DNA"/>
</dbReference>
<evidence type="ECO:0000259" key="1">
    <source>
        <dbReference type="SMART" id="SM00849"/>
    </source>
</evidence>
<dbReference type="PANTHER" id="PTHR42663">
    <property type="entry name" value="HYDROLASE C777.06C-RELATED-RELATED"/>
    <property type="match status" value="1"/>
</dbReference>
<dbReference type="InterPro" id="IPR036866">
    <property type="entry name" value="RibonucZ/Hydroxyglut_hydro"/>
</dbReference>
<dbReference type="SMART" id="SM00849">
    <property type="entry name" value="Lactamase_B"/>
    <property type="match status" value="1"/>
</dbReference>
<dbReference type="GO" id="GO:0016787">
    <property type="term" value="F:hydrolase activity"/>
    <property type="evidence" value="ECO:0007669"/>
    <property type="project" value="UniProtKB-KW"/>
</dbReference>
<reference evidence="2 3" key="1">
    <citation type="submission" date="2020-05" db="EMBL/GenBank/DDBJ databases">
        <title>Complete genome sequence of of a novel Thermoleptolyngbya strain isolated from hot springs of Ganzi, Sichuan China.</title>
        <authorList>
            <person name="Tang J."/>
            <person name="Daroch M."/>
            <person name="Li L."/>
            <person name="Waleron K."/>
            <person name="Waleron M."/>
            <person name="Waleron M."/>
        </authorList>
    </citation>
    <scope>NUCLEOTIDE SEQUENCE [LARGE SCALE GENOMIC DNA]</scope>
    <source>
        <strain evidence="2 3">PKUAC-SCTA183</strain>
    </source>
</reference>
<keyword evidence="3" id="KW-1185">Reference proteome</keyword>
<organism evidence="2 3">
    <name type="scientific">Thermoleptolyngbya sichuanensis A183</name>
    <dbReference type="NCBI Taxonomy" id="2737172"/>
    <lineage>
        <taxon>Bacteria</taxon>
        <taxon>Bacillati</taxon>
        <taxon>Cyanobacteriota</taxon>
        <taxon>Cyanophyceae</taxon>
        <taxon>Oculatellales</taxon>
        <taxon>Oculatellaceae</taxon>
        <taxon>Thermoleptolyngbya</taxon>
        <taxon>Thermoleptolyngbya sichuanensis</taxon>
    </lineage>
</organism>
<accession>A0A6M8B9J2</accession>
<sequence>MQIDPQTFMVKFWGVRGSVPTPGVEMVRYGGNTPCVEMQVAGQRIIFDGGTGLRLLGKHLRDEMPVEAHLFFTHTHWDRIQGFPFFAPAFVPGNCFYIYGAAGPNGASIKQRLSDQMLRPNFPVPLQVMQAELKFVDIVPGSVIPIEDVTVEAVSLNRPNGALGYRVTWGGYSVVYATDTERSPDSVEQNLKYLAQDADLLIYDAAYVSDHALVDPEAATGEQSHGWQSGIDLAIAARVKQVIMFHHDPAHEDDFLDSIEQDVQSRYPNVKLAREGMVLDVTRFGNNLSA</sequence>
<dbReference type="Gene3D" id="3.60.15.10">
    <property type="entry name" value="Ribonuclease Z/Hydroxyacylglutathione hydrolase-like"/>
    <property type="match status" value="1"/>
</dbReference>
<gene>
    <name evidence="2" type="ORF">HPC62_19605</name>
</gene>
<name>A0A6M8B9J2_9CYAN</name>
<dbReference type="CDD" id="cd07715">
    <property type="entry name" value="TaR3-like_MBL-fold"/>
    <property type="match status" value="1"/>
</dbReference>
<proteinExistence type="predicted"/>
<dbReference type="Pfam" id="PF12706">
    <property type="entry name" value="Lactamase_B_2"/>
    <property type="match status" value="1"/>
</dbReference>
<dbReference type="SUPFAM" id="SSF56281">
    <property type="entry name" value="Metallo-hydrolase/oxidoreductase"/>
    <property type="match status" value="1"/>
</dbReference>
<evidence type="ECO:0000313" key="2">
    <source>
        <dbReference type="EMBL" id="QKD84089.1"/>
    </source>
</evidence>
<evidence type="ECO:0000313" key="3">
    <source>
        <dbReference type="Proteomes" id="UP000505210"/>
    </source>
</evidence>
<feature type="domain" description="Metallo-beta-lactamase" evidence="1">
    <location>
        <begin position="32"/>
        <end position="211"/>
    </location>
</feature>
<dbReference type="AlphaFoldDB" id="A0A6M8B9J2"/>
<dbReference type="PANTHER" id="PTHR42663:SF4">
    <property type="entry name" value="SLL1036 PROTEIN"/>
    <property type="match status" value="1"/>
</dbReference>
<dbReference type="KEGG" id="theu:HPC62_19605"/>
<protein>
    <submittedName>
        <fullName evidence="2">MBL fold metallo-hydrolase</fullName>
    </submittedName>
</protein>
<dbReference type="InterPro" id="IPR001279">
    <property type="entry name" value="Metallo-B-lactamas"/>
</dbReference>
<keyword evidence="2" id="KW-0378">Hydrolase</keyword>
<dbReference type="Proteomes" id="UP000505210">
    <property type="component" value="Chromosome"/>
</dbReference>